<feature type="region of interest" description="Disordered" evidence="1">
    <location>
        <begin position="229"/>
        <end position="250"/>
    </location>
</feature>
<name>D6X4T9_TRICA</name>
<dbReference type="AlphaFoldDB" id="D6X4T9"/>
<organism evidence="2 3">
    <name type="scientific">Tribolium castaneum</name>
    <name type="common">Red flour beetle</name>
    <dbReference type="NCBI Taxonomy" id="7070"/>
    <lineage>
        <taxon>Eukaryota</taxon>
        <taxon>Metazoa</taxon>
        <taxon>Ecdysozoa</taxon>
        <taxon>Arthropoda</taxon>
        <taxon>Hexapoda</taxon>
        <taxon>Insecta</taxon>
        <taxon>Pterygota</taxon>
        <taxon>Neoptera</taxon>
        <taxon>Endopterygota</taxon>
        <taxon>Coleoptera</taxon>
        <taxon>Polyphaga</taxon>
        <taxon>Cucujiformia</taxon>
        <taxon>Tenebrionidae</taxon>
        <taxon>Tenebrionidae incertae sedis</taxon>
        <taxon>Tribolium</taxon>
    </lineage>
</organism>
<feature type="compositionally biased region" description="Basic residues" evidence="1">
    <location>
        <begin position="109"/>
        <end position="125"/>
    </location>
</feature>
<feature type="compositionally biased region" description="Basic and acidic residues" evidence="1">
    <location>
        <begin position="141"/>
        <end position="162"/>
    </location>
</feature>
<keyword evidence="3" id="KW-1185">Reference proteome</keyword>
<feature type="compositionally biased region" description="Basic and acidic residues" evidence="1">
    <location>
        <begin position="169"/>
        <end position="188"/>
    </location>
</feature>
<dbReference type="Proteomes" id="UP000007266">
    <property type="component" value="Linkage group 10"/>
</dbReference>
<evidence type="ECO:0000313" key="2">
    <source>
        <dbReference type="EMBL" id="EEZ97243.1"/>
    </source>
</evidence>
<protein>
    <submittedName>
        <fullName evidence="2">Uncharacterized protein</fullName>
    </submittedName>
</protein>
<evidence type="ECO:0000313" key="3">
    <source>
        <dbReference type="Proteomes" id="UP000007266"/>
    </source>
</evidence>
<dbReference type="HOGENOM" id="CLU_800065_0_0_1"/>
<feature type="region of interest" description="Disordered" evidence="1">
    <location>
        <begin position="79"/>
        <end position="199"/>
    </location>
</feature>
<gene>
    <name evidence="2" type="primary">GLEAN_11041</name>
    <name evidence="2" type="ORF">TcasGA2_TC011041</name>
</gene>
<reference evidence="2 3" key="2">
    <citation type="journal article" date="2010" name="Nucleic Acids Res.">
        <title>BeetleBase in 2010: revisions to provide comprehensive genomic information for Tribolium castaneum.</title>
        <authorList>
            <person name="Kim H.S."/>
            <person name="Murphy T."/>
            <person name="Xia J."/>
            <person name="Caragea D."/>
            <person name="Park Y."/>
            <person name="Beeman R.W."/>
            <person name="Lorenzen M.D."/>
            <person name="Butcher S."/>
            <person name="Manak J.R."/>
            <person name="Brown S.J."/>
        </authorList>
    </citation>
    <scope>GENOME REANNOTATION</scope>
    <source>
        <strain evidence="2 3">Georgia GA2</strain>
    </source>
</reference>
<reference evidence="2 3" key="1">
    <citation type="journal article" date="2008" name="Nature">
        <title>The genome of the model beetle and pest Tribolium castaneum.</title>
        <authorList>
            <consortium name="Tribolium Genome Sequencing Consortium"/>
            <person name="Richards S."/>
            <person name="Gibbs R.A."/>
            <person name="Weinstock G.M."/>
            <person name="Brown S.J."/>
            <person name="Denell R."/>
            <person name="Beeman R.W."/>
            <person name="Gibbs R."/>
            <person name="Beeman R.W."/>
            <person name="Brown S.J."/>
            <person name="Bucher G."/>
            <person name="Friedrich M."/>
            <person name="Grimmelikhuijzen C.J."/>
            <person name="Klingler M."/>
            <person name="Lorenzen M."/>
            <person name="Richards S."/>
            <person name="Roth S."/>
            <person name="Schroder R."/>
            <person name="Tautz D."/>
            <person name="Zdobnov E.M."/>
            <person name="Muzny D."/>
            <person name="Gibbs R.A."/>
            <person name="Weinstock G.M."/>
            <person name="Attaway T."/>
            <person name="Bell S."/>
            <person name="Buhay C.J."/>
            <person name="Chandrabose M.N."/>
            <person name="Chavez D."/>
            <person name="Clerk-Blankenburg K.P."/>
            <person name="Cree A."/>
            <person name="Dao M."/>
            <person name="Davis C."/>
            <person name="Chacko J."/>
            <person name="Dinh H."/>
            <person name="Dugan-Rocha S."/>
            <person name="Fowler G."/>
            <person name="Garner T.T."/>
            <person name="Garnes J."/>
            <person name="Gnirke A."/>
            <person name="Hawes A."/>
            <person name="Hernandez J."/>
            <person name="Hines S."/>
            <person name="Holder M."/>
            <person name="Hume J."/>
            <person name="Jhangiani S.N."/>
            <person name="Joshi V."/>
            <person name="Khan Z.M."/>
            <person name="Jackson L."/>
            <person name="Kovar C."/>
            <person name="Kowis A."/>
            <person name="Lee S."/>
            <person name="Lewis L.R."/>
            <person name="Margolis J."/>
            <person name="Morgan M."/>
            <person name="Nazareth L.V."/>
            <person name="Nguyen N."/>
            <person name="Okwuonu G."/>
            <person name="Parker D."/>
            <person name="Richards S."/>
            <person name="Ruiz S.J."/>
            <person name="Santibanez J."/>
            <person name="Savard J."/>
            <person name="Scherer S.E."/>
            <person name="Schneider B."/>
            <person name="Sodergren E."/>
            <person name="Tautz D."/>
            <person name="Vattahil S."/>
            <person name="Villasana D."/>
            <person name="White C.S."/>
            <person name="Wright R."/>
            <person name="Park Y."/>
            <person name="Beeman R.W."/>
            <person name="Lord J."/>
            <person name="Oppert B."/>
            <person name="Lorenzen M."/>
            <person name="Brown S."/>
            <person name="Wang L."/>
            <person name="Savard J."/>
            <person name="Tautz D."/>
            <person name="Richards S."/>
            <person name="Weinstock G."/>
            <person name="Gibbs R.A."/>
            <person name="Liu Y."/>
            <person name="Worley K."/>
            <person name="Weinstock G."/>
            <person name="Elsik C.G."/>
            <person name="Reese J.T."/>
            <person name="Elhaik E."/>
            <person name="Landan G."/>
            <person name="Graur D."/>
            <person name="Arensburger P."/>
            <person name="Atkinson P."/>
            <person name="Beeman R.W."/>
            <person name="Beidler J."/>
            <person name="Brown S.J."/>
            <person name="Demuth J.P."/>
            <person name="Drury D.W."/>
            <person name="Du Y.Z."/>
            <person name="Fujiwara H."/>
            <person name="Lorenzen M."/>
            <person name="Maselli V."/>
            <person name="Osanai M."/>
            <person name="Park Y."/>
            <person name="Robertson H.M."/>
            <person name="Tu Z."/>
            <person name="Wang J.J."/>
            <person name="Wang S."/>
            <person name="Richards S."/>
            <person name="Song H."/>
            <person name="Zhang L."/>
            <person name="Sodergren E."/>
            <person name="Werner D."/>
            <person name="Stanke M."/>
            <person name="Morgenstern B."/>
            <person name="Solovyev V."/>
            <person name="Kosarev P."/>
            <person name="Brown G."/>
            <person name="Chen H.C."/>
            <person name="Ermolaeva O."/>
            <person name="Hlavina W."/>
            <person name="Kapustin Y."/>
            <person name="Kiryutin B."/>
            <person name="Kitts P."/>
            <person name="Maglott D."/>
            <person name="Pruitt K."/>
            <person name="Sapojnikov V."/>
            <person name="Souvorov A."/>
            <person name="Mackey A.J."/>
            <person name="Waterhouse R.M."/>
            <person name="Wyder S."/>
            <person name="Zdobnov E.M."/>
            <person name="Zdobnov E.M."/>
            <person name="Wyder S."/>
            <person name="Kriventseva E.V."/>
            <person name="Kadowaki T."/>
            <person name="Bork P."/>
            <person name="Aranda M."/>
            <person name="Bao R."/>
            <person name="Beermann A."/>
            <person name="Berns N."/>
            <person name="Bolognesi R."/>
            <person name="Bonneton F."/>
            <person name="Bopp D."/>
            <person name="Brown S.J."/>
            <person name="Bucher G."/>
            <person name="Butts T."/>
            <person name="Chaumot A."/>
            <person name="Denell R.E."/>
            <person name="Ferrier D.E."/>
            <person name="Friedrich M."/>
            <person name="Gordon C.M."/>
            <person name="Jindra M."/>
            <person name="Klingler M."/>
            <person name="Lan Q."/>
            <person name="Lattorff H.M."/>
            <person name="Laudet V."/>
            <person name="von Levetsow C."/>
            <person name="Liu Z."/>
            <person name="Lutz R."/>
            <person name="Lynch J.A."/>
            <person name="da Fonseca R.N."/>
            <person name="Posnien N."/>
            <person name="Reuter R."/>
            <person name="Roth S."/>
            <person name="Savard J."/>
            <person name="Schinko J.B."/>
            <person name="Schmitt C."/>
            <person name="Schoppmeier M."/>
            <person name="Schroder R."/>
            <person name="Shippy T.D."/>
            <person name="Simonnet F."/>
            <person name="Marques-Souza H."/>
            <person name="Tautz D."/>
            <person name="Tomoyasu Y."/>
            <person name="Trauner J."/>
            <person name="Van der Zee M."/>
            <person name="Vervoort M."/>
            <person name="Wittkopp N."/>
            <person name="Wimmer E.A."/>
            <person name="Yang X."/>
            <person name="Jones A.K."/>
            <person name="Sattelle D.B."/>
            <person name="Ebert P.R."/>
            <person name="Nelson D."/>
            <person name="Scott J.G."/>
            <person name="Beeman R.W."/>
            <person name="Muthukrishnan S."/>
            <person name="Kramer K.J."/>
            <person name="Arakane Y."/>
            <person name="Beeman R.W."/>
            <person name="Zhu Q."/>
            <person name="Hogenkamp D."/>
            <person name="Dixit R."/>
            <person name="Oppert B."/>
            <person name="Jiang H."/>
            <person name="Zou Z."/>
            <person name="Marshall J."/>
            <person name="Elpidina E."/>
            <person name="Vinokurov K."/>
            <person name="Oppert C."/>
            <person name="Zou Z."/>
            <person name="Evans J."/>
            <person name="Lu Z."/>
            <person name="Zhao P."/>
            <person name="Sumathipala N."/>
            <person name="Altincicek B."/>
            <person name="Vilcinskas A."/>
            <person name="Williams M."/>
            <person name="Hultmark D."/>
            <person name="Hetru C."/>
            <person name="Jiang H."/>
            <person name="Grimmelikhuijzen C.J."/>
            <person name="Hauser F."/>
            <person name="Cazzamali G."/>
            <person name="Williamson M."/>
            <person name="Park Y."/>
            <person name="Li B."/>
            <person name="Tanaka Y."/>
            <person name="Predel R."/>
            <person name="Neupert S."/>
            <person name="Schachtner J."/>
            <person name="Verleyen P."/>
            <person name="Raible F."/>
            <person name="Bork P."/>
            <person name="Friedrich M."/>
            <person name="Walden K.K."/>
            <person name="Robertson H.M."/>
            <person name="Angeli S."/>
            <person name="Foret S."/>
            <person name="Bucher G."/>
            <person name="Schuetz S."/>
            <person name="Maleszka R."/>
            <person name="Wimmer E.A."/>
            <person name="Beeman R.W."/>
            <person name="Lorenzen M."/>
            <person name="Tomoyasu Y."/>
            <person name="Miller S.C."/>
            <person name="Grossmann D."/>
            <person name="Bucher G."/>
        </authorList>
    </citation>
    <scope>NUCLEOTIDE SEQUENCE [LARGE SCALE GENOMIC DNA]</scope>
    <source>
        <strain evidence="2 3">Georgia GA2</strain>
    </source>
</reference>
<feature type="compositionally biased region" description="Polar residues" evidence="1">
    <location>
        <begin position="80"/>
        <end position="92"/>
    </location>
</feature>
<proteinExistence type="predicted"/>
<dbReference type="EMBL" id="KQ971381">
    <property type="protein sequence ID" value="EEZ97243.1"/>
    <property type="molecule type" value="Genomic_DNA"/>
</dbReference>
<evidence type="ECO:0000256" key="1">
    <source>
        <dbReference type="SAM" id="MobiDB-lite"/>
    </source>
</evidence>
<sequence>MGLSLIVPELLLDKSSGYPKSTKIATKIEKIKHKKIEYMDFLWTFNNFCGLLRHVEVHKNLLDLRLLHRIRQLAAHSLRQLETQQGPNQRCQPENKRRQPLPHQDQPRNKGRRHRAHSCKHRTRPNPRIPDNSGEQLPRVQIDRWEGNRQCKHINRTEHRPDPSGLRRNASDQKTRQPRQDVGEDKRVLAPPCRHRPQREKRAWDLHNCRQRDVDEDVAPQLADVLRPPEEAQPAGEPVVPDAGGVRAHGGGADQVQDVPAVGAPLELAPLHVGVHVGRDGGCGALVASRGQLQHFDGVAFAPHCEQPSWGLGQQPVVGQQEDPGDADGYVEVVPIPQEVGEQRQGQ</sequence>
<accession>D6X4T9</accession>